<dbReference type="Proteomes" id="UP000077755">
    <property type="component" value="Chromosome 9"/>
</dbReference>
<evidence type="ECO:0000313" key="2">
    <source>
        <dbReference type="EMBL" id="WOH14956.1"/>
    </source>
</evidence>
<dbReference type="EMBL" id="CP093351">
    <property type="protein sequence ID" value="WOH14956.1"/>
    <property type="molecule type" value="Genomic_DNA"/>
</dbReference>
<feature type="compositionally biased region" description="Low complexity" evidence="1">
    <location>
        <begin position="277"/>
        <end position="286"/>
    </location>
</feature>
<gene>
    <name evidence="2" type="ORF">DCAR_0934486</name>
</gene>
<protein>
    <submittedName>
        <fullName evidence="2">Uncharacterized protein</fullName>
    </submittedName>
</protein>
<evidence type="ECO:0000256" key="1">
    <source>
        <dbReference type="SAM" id="MobiDB-lite"/>
    </source>
</evidence>
<dbReference type="SUPFAM" id="SSF50249">
    <property type="entry name" value="Nucleic acid-binding proteins"/>
    <property type="match status" value="1"/>
</dbReference>
<dbReference type="Gramene" id="KZM82269">
    <property type="protein sequence ID" value="KZM82269"/>
    <property type="gene ID" value="DCAR_029847"/>
</dbReference>
<sequence length="421" mass="48493">MNYRQRMKKPANLKSRSQENGLIQEEMVVFKEYILSSLTNTARAVWKGITRDSKEFRGINILLVDDSRSLIHAFIAAKLAPLFESDLVEGDVYQISNFIVQDYTGLEFNRCVRFDKHIYFAQYTKMERCTSAGLTIPKLVVDLFPLKDLEPMEQDKRFLCGRVQCLSLSQLKVVVTQLETVNIKEMCIADIKKLDYEAKVNAKEEDGKFPPIFNTLMNKEYVITIDVSEENLKENYEVYQVSDVHMDGEQTISAFENVDNLSEEAEDDQTIQDMELKTQSSRTASSSKKKKITNENSQNSDDYSTGIGKKGPLRKLKNIKIKKNFRMHAFVPGKVVENNETKLIDGNVCIISNFTIKDYENTEKFRVVNHNKQIILTTYTHIEKVEVDDGFIQKNMFDFYDLGQLDDIADKNVFLTGYNVL</sequence>
<feature type="region of interest" description="Disordered" evidence="1">
    <location>
        <begin position="263"/>
        <end position="309"/>
    </location>
</feature>
<dbReference type="PANTHER" id="PTHR47165:SF4">
    <property type="entry name" value="OS03G0429900 PROTEIN"/>
    <property type="match status" value="1"/>
</dbReference>
<reference evidence="2" key="1">
    <citation type="journal article" date="2016" name="Nat. Genet.">
        <title>A high-quality carrot genome assembly provides new insights into carotenoid accumulation and asterid genome evolution.</title>
        <authorList>
            <person name="Iorizzo M."/>
            <person name="Ellison S."/>
            <person name="Senalik D."/>
            <person name="Zeng P."/>
            <person name="Satapoomin P."/>
            <person name="Huang J."/>
            <person name="Bowman M."/>
            <person name="Iovene M."/>
            <person name="Sanseverino W."/>
            <person name="Cavagnaro P."/>
            <person name="Yildiz M."/>
            <person name="Macko-Podgorni A."/>
            <person name="Moranska E."/>
            <person name="Grzebelus E."/>
            <person name="Grzebelus D."/>
            <person name="Ashrafi H."/>
            <person name="Zheng Z."/>
            <person name="Cheng S."/>
            <person name="Spooner D."/>
            <person name="Van Deynze A."/>
            <person name="Simon P."/>
        </authorList>
    </citation>
    <scope>NUCLEOTIDE SEQUENCE</scope>
    <source>
        <tissue evidence="2">Leaf</tissue>
    </source>
</reference>
<dbReference type="InterPro" id="IPR012340">
    <property type="entry name" value="NA-bd_OB-fold"/>
</dbReference>
<dbReference type="AlphaFoldDB" id="A0A175YF90"/>
<evidence type="ECO:0000313" key="3">
    <source>
        <dbReference type="Proteomes" id="UP000077755"/>
    </source>
</evidence>
<dbReference type="PANTHER" id="PTHR47165">
    <property type="entry name" value="OS03G0429900 PROTEIN"/>
    <property type="match status" value="1"/>
</dbReference>
<reference evidence="2" key="2">
    <citation type="submission" date="2022-03" db="EMBL/GenBank/DDBJ databases">
        <title>Draft title - Genomic analysis of global carrot germplasm unveils the trajectory of domestication and the origin of high carotenoid orange carrot.</title>
        <authorList>
            <person name="Iorizzo M."/>
            <person name="Ellison S."/>
            <person name="Senalik D."/>
            <person name="Macko-Podgorni A."/>
            <person name="Grzebelus D."/>
            <person name="Bostan H."/>
            <person name="Rolling W."/>
            <person name="Curaba J."/>
            <person name="Simon P."/>
        </authorList>
    </citation>
    <scope>NUCLEOTIDE SEQUENCE</scope>
    <source>
        <tissue evidence="2">Leaf</tissue>
    </source>
</reference>
<organism evidence="2 3">
    <name type="scientific">Daucus carota subsp. sativus</name>
    <name type="common">Carrot</name>
    <dbReference type="NCBI Taxonomy" id="79200"/>
    <lineage>
        <taxon>Eukaryota</taxon>
        <taxon>Viridiplantae</taxon>
        <taxon>Streptophyta</taxon>
        <taxon>Embryophyta</taxon>
        <taxon>Tracheophyta</taxon>
        <taxon>Spermatophyta</taxon>
        <taxon>Magnoliopsida</taxon>
        <taxon>eudicotyledons</taxon>
        <taxon>Gunneridae</taxon>
        <taxon>Pentapetalae</taxon>
        <taxon>asterids</taxon>
        <taxon>campanulids</taxon>
        <taxon>Apiales</taxon>
        <taxon>Apiaceae</taxon>
        <taxon>Apioideae</taxon>
        <taxon>Scandiceae</taxon>
        <taxon>Daucinae</taxon>
        <taxon>Daucus</taxon>
        <taxon>Daucus sect. Daucus</taxon>
    </lineage>
</organism>
<name>A0A175YF90_DAUCS</name>
<proteinExistence type="predicted"/>
<feature type="compositionally biased region" description="Polar residues" evidence="1">
    <location>
        <begin position="294"/>
        <end position="303"/>
    </location>
</feature>
<keyword evidence="3" id="KW-1185">Reference proteome</keyword>
<accession>A0A175YF90</accession>
<dbReference type="Gene3D" id="2.40.50.140">
    <property type="entry name" value="Nucleic acid-binding proteins"/>
    <property type="match status" value="2"/>
</dbReference>